<reference evidence="2 3" key="1">
    <citation type="submission" date="2014-12" db="EMBL/GenBank/DDBJ databases">
        <title>Genome sequence of Flavobacterium beibuense RSKm HC5.</title>
        <authorList>
            <person name="Kim J.F."/>
            <person name="Song J.Y."/>
            <person name="Kwak M.-J."/>
            <person name="Lee S.-W."/>
        </authorList>
    </citation>
    <scope>NUCLEOTIDE SEQUENCE [LARGE SCALE GENOMIC DNA]</scope>
    <source>
        <strain evidence="2 3">RSKm HC5</strain>
    </source>
</reference>
<sequence length="64" mass="7366">MENQNIHHDKDPLPKNMVPNQNPKPLPQKDRSIASGYLGNKDDIRRDSKLEKSDVKADRKSDNK</sequence>
<evidence type="ECO:0000256" key="1">
    <source>
        <dbReference type="SAM" id="MobiDB-lite"/>
    </source>
</evidence>
<feature type="compositionally biased region" description="Basic and acidic residues" evidence="1">
    <location>
        <begin position="40"/>
        <end position="64"/>
    </location>
</feature>
<protein>
    <submittedName>
        <fullName evidence="2">Uncharacterized protein</fullName>
    </submittedName>
</protein>
<proteinExistence type="predicted"/>
<evidence type="ECO:0000313" key="2">
    <source>
        <dbReference type="EMBL" id="RYJ45098.1"/>
    </source>
</evidence>
<dbReference type="EMBL" id="JUIW01000002">
    <property type="protein sequence ID" value="RYJ45098.1"/>
    <property type="molecule type" value="Genomic_DNA"/>
</dbReference>
<accession>A0A444WGW2</accession>
<keyword evidence="3" id="KW-1185">Reference proteome</keyword>
<comment type="caution">
    <text evidence="2">The sequence shown here is derived from an EMBL/GenBank/DDBJ whole genome shotgun (WGS) entry which is preliminary data.</text>
</comment>
<dbReference type="RefSeq" id="WP_129749898.1">
    <property type="nucleotide sequence ID" value="NZ_JUIW01000002.1"/>
</dbReference>
<name>A0A444WGW2_9FLAO</name>
<dbReference type="OrthoDB" id="9864010at2"/>
<gene>
    <name evidence="2" type="ORF">NU09_0732</name>
</gene>
<dbReference type="Proteomes" id="UP000289775">
    <property type="component" value="Unassembled WGS sequence"/>
</dbReference>
<evidence type="ECO:0000313" key="3">
    <source>
        <dbReference type="Proteomes" id="UP000289775"/>
    </source>
</evidence>
<feature type="region of interest" description="Disordered" evidence="1">
    <location>
        <begin position="1"/>
        <end position="64"/>
    </location>
</feature>
<dbReference type="AlphaFoldDB" id="A0A444WGW2"/>
<feature type="compositionally biased region" description="Basic and acidic residues" evidence="1">
    <location>
        <begin position="1"/>
        <end position="13"/>
    </location>
</feature>
<organism evidence="2 3">
    <name type="scientific">Flavobacterium beibuense</name>
    <dbReference type="NCBI Taxonomy" id="657326"/>
    <lineage>
        <taxon>Bacteria</taxon>
        <taxon>Pseudomonadati</taxon>
        <taxon>Bacteroidota</taxon>
        <taxon>Flavobacteriia</taxon>
        <taxon>Flavobacteriales</taxon>
        <taxon>Flavobacteriaceae</taxon>
        <taxon>Flavobacterium</taxon>
    </lineage>
</organism>